<dbReference type="Proteomes" id="UP000007306">
    <property type="component" value="Chromosome 3"/>
</dbReference>
<evidence type="ECO:0000313" key="1">
    <source>
        <dbReference type="EnsemblPlants" id="ORGLA03G0195000.1"/>
    </source>
</evidence>
<dbReference type="HOGENOM" id="CLU_1996190_0_0_1"/>
<keyword evidence="2" id="KW-1185">Reference proteome</keyword>
<reference evidence="1" key="1">
    <citation type="submission" date="2015-06" db="UniProtKB">
        <authorList>
            <consortium name="EnsemblPlants"/>
        </authorList>
    </citation>
    <scope>IDENTIFICATION</scope>
</reference>
<dbReference type="EnsemblPlants" id="ORGLA03G0195000.1">
    <property type="protein sequence ID" value="ORGLA03G0195000.1"/>
    <property type="gene ID" value="ORGLA03G0195000"/>
</dbReference>
<proteinExistence type="predicted"/>
<sequence>MAEGCSPGTRGRTTVAVHGAGAYRFTEERLEELEREVDGEAAAAGWPGRVSGHAPFEEDVLVLTRRRGASPVRRVRRVGLVTRGRTGVTSASATSTWRASSWEISRALINRRDYRWNISSHKMDV</sequence>
<evidence type="ECO:0000313" key="2">
    <source>
        <dbReference type="Proteomes" id="UP000007306"/>
    </source>
</evidence>
<accession>I1PC54</accession>
<protein>
    <submittedName>
        <fullName evidence="1">Uncharacterized protein</fullName>
    </submittedName>
</protein>
<organism evidence="1 2">
    <name type="scientific">Oryza glaberrima</name>
    <name type="common">African rice</name>
    <dbReference type="NCBI Taxonomy" id="4538"/>
    <lineage>
        <taxon>Eukaryota</taxon>
        <taxon>Viridiplantae</taxon>
        <taxon>Streptophyta</taxon>
        <taxon>Embryophyta</taxon>
        <taxon>Tracheophyta</taxon>
        <taxon>Spermatophyta</taxon>
        <taxon>Magnoliopsida</taxon>
        <taxon>Liliopsida</taxon>
        <taxon>Poales</taxon>
        <taxon>Poaceae</taxon>
        <taxon>BOP clade</taxon>
        <taxon>Oryzoideae</taxon>
        <taxon>Oryzeae</taxon>
        <taxon>Oryzinae</taxon>
        <taxon>Oryza</taxon>
    </lineage>
</organism>
<dbReference type="Gramene" id="ORGLA03G0195000.1">
    <property type="protein sequence ID" value="ORGLA03G0195000.1"/>
    <property type="gene ID" value="ORGLA03G0195000"/>
</dbReference>
<dbReference type="OMA" id="WNISSHK"/>
<reference evidence="1 2" key="2">
    <citation type="submission" date="2018-04" db="EMBL/GenBank/DDBJ databases">
        <title>OglaRS2 (Oryza glaberrima Reference Sequence Version 2).</title>
        <authorList>
            <person name="Zhang J."/>
            <person name="Kudrna D."/>
            <person name="Lee S."/>
            <person name="Talag J."/>
            <person name="Rajasekar S."/>
            <person name="Wing R.A."/>
        </authorList>
    </citation>
    <scope>NUCLEOTIDE SEQUENCE [LARGE SCALE GENOMIC DNA]</scope>
    <source>
        <strain evidence="1 2">cv. IRGC 96717</strain>
    </source>
</reference>
<name>I1PC54_ORYGL</name>
<dbReference type="AlphaFoldDB" id="I1PC54"/>